<name>A0A1M5WAK4_9RHOB</name>
<organism evidence="1 2">
    <name type="scientific">Marivita hallyeonensis</name>
    <dbReference type="NCBI Taxonomy" id="996342"/>
    <lineage>
        <taxon>Bacteria</taxon>
        <taxon>Pseudomonadati</taxon>
        <taxon>Pseudomonadota</taxon>
        <taxon>Alphaproteobacteria</taxon>
        <taxon>Rhodobacterales</taxon>
        <taxon>Roseobacteraceae</taxon>
        <taxon>Marivita</taxon>
    </lineage>
</organism>
<protein>
    <recommendedName>
        <fullName evidence="3">ParB-like nuclease domain-containing protein</fullName>
    </recommendedName>
</protein>
<gene>
    <name evidence="1" type="ORF">SAMN05443551_3351</name>
</gene>
<dbReference type="Proteomes" id="UP000184221">
    <property type="component" value="Unassembled WGS sequence"/>
</dbReference>
<dbReference type="AlphaFoldDB" id="A0A1M5WAK4"/>
<evidence type="ECO:0000313" key="1">
    <source>
        <dbReference type="EMBL" id="SHH84516.1"/>
    </source>
</evidence>
<dbReference type="EMBL" id="FQXC01000004">
    <property type="protein sequence ID" value="SHH84516.1"/>
    <property type="molecule type" value="Genomic_DNA"/>
</dbReference>
<sequence length="231" mass="26084">MRLKTVSHLPLMSDVAMSVPKAPFPVLRGVLRDLANRLAEGQNAPHAQERIWINPSRITRIYTRNPLETPDFKRRHSGMIVAGDWDQRTEPIDQSWKIAACLAHFRDGVPWEQTGVFERMQDVIARRGTFDGCRTQQDIEARYRRIDALYANIKASGYRNETVIRRAVPRLPEGVFVHIDRDGTPVFGAIGNHRMGIARALGLTRIPAQLGVVHPKALSQGALQGFRDPRP</sequence>
<proteinExistence type="predicted"/>
<dbReference type="STRING" id="996342.SAMN05443551_3351"/>
<reference evidence="1 2" key="1">
    <citation type="submission" date="2016-11" db="EMBL/GenBank/DDBJ databases">
        <authorList>
            <person name="Jaros S."/>
            <person name="Januszkiewicz K."/>
            <person name="Wedrychowicz H."/>
        </authorList>
    </citation>
    <scope>NUCLEOTIDE SEQUENCE [LARGE SCALE GENOMIC DNA]</scope>
    <source>
        <strain evidence="1 2">DSM 29431</strain>
    </source>
</reference>
<keyword evidence="2" id="KW-1185">Reference proteome</keyword>
<evidence type="ECO:0000313" key="2">
    <source>
        <dbReference type="Proteomes" id="UP000184221"/>
    </source>
</evidence>
<evidence type="ECO:0008006" key="3">
    <source>
        <dbReference type="Google" id="ProtNLM"/>
    </source>
</evidence>
<accession>A0A1M5WAK4</accession>